<name>A0A392S7E9_9FABA</name>
<dbReference type="AlphaFoldDB" id="A0A392S7E9"/>
<accession>A0A392S7E9</accession>
<dbReference type="Proteomes" id="UP000265520">
    <property type="component" value="Unassembled WGS sequence"/>
</dbReference>
<sequence>MNDEKMAFPNTEKQTSSIVRGTSGFSITYLVRETVNSIDVRVDESGSKLGNVIIDDQVRVKVDGSNDAE</sequence>
<protein>
    <submittedName>
        <fullName evidence="1">Uncharacterized protein</fullName>
    </submittedName>
</protein>
<keyword evidence="2" id="KW-1185">Reference proteome</keyword>
<dbReference type="EMBL" id="LXQA010334818">
    <property type="protein sequence ID" value="MCI44748.1"/>
    <property type="molecule type" value="Genomic_DNA"/>
</dbReference>
<feature type="non-terminal residue" evidence="1">
    <location>
        <position position="69"/>
    </location>
</feature>
<proteinExistence type="predicted"/>
<organism evidence="1 2">
    <name type="scientific">Trifolium medium</name>
    <dbReference type="NCBI Taxonomy" id="97028"/>
    <lineage>
        <taxon>Eukaryota</taxon>
        <taxon>Viridiplantae</taxon>
        <taxon>Streptophyta</taxon>
        <taxon>Embryophyta</taxon>
        <taxon>Tracheophyta</taxon>
        <taxon>Spermatophyta</taxon>
        <taxon>Magnoliopsida</taxon>
        <taxon>eudicotyledons</taxon>
        <taxon>Gunneridae</taxon>
        <taxon>Pentapetalae</taxon>
        <taxon>rosids</taxon>
        <taxon>fabids</taxon>
        <taxon>Fabales</taxon>
        <taxon>Fabaceae</taxon>
        <taxon>Papilionoideae</taxon>
        <taxon>50 kb inversion clade</taxon>
        <taxon>NPAAA clade</taxon>
        <taxon>Hologalegina</taxon>
        <taxon>IRL clade</taxon>
        <taxon>Trifolieae</taxon>
        <taxon>Trifolium</taxon>
    </lineage>
</organism>
<evidence type="ECO:0000313" key="1">
    <source>
        <dbReference type="EMBL" id="MCI44748.1"/>
    </source>
</evidence>
<evidence type="ECO:0000313" key="2">
    <source>
        <dbReference type="Proteomes" id="UP000265520"/>
    </source>
</evidence>
<reference evidence="1 2" key="1">
    <citation type="journal article" date="2018" name="Front. Plant Sci.">
        <title>Red Clover (Trifolium pratense) and Zigzag Clover (T. medium) - A Picture of Genomic Similarities and Differences.</title>
        <authorList>
            <person name="Dluhosova J."/>
            <person name="Istvanek J."/>
            <person name="Nedelnik J."/>
            <person name="Repkova J."/>
        </authorList>
    </citation>
    <scope>NUCLEOTIDE SEQUENCE [LARGE SCALE GENOMIC DNA]</scope>
    <source>
        <strain evidence="2">cv. 10/8</strain>
        <tissue evidence="1">Leaf</tissue>
    </source>
</reference>
<comment type="caution">
    <text evidence="1">The sequence shown here is derived from an EMBL/GenBank/DDBJ whole genome shotgun (WGS) entry which is preliminary data.</text>
</comment>